<dbReference type="Gene3D" id="1.20.940.10">
    <property type="entry name" value="Functional domain of the splicing factor Prp18"/>
    <property type="match status" value="1"/>
</dbReference>
<dbReference type="Pfam" id="PF08799">
    <property type="entry name" value="PRP4"/>
    <property type="match status" value="1"/>
</dbReference>
<evidence type="ECO:0000256" key="8">
    <source>
        <dbReference type="SAM" id="MobiDB-lite"/>
    </source>
</evidence>
<dbReference type="InterPro" id="IPR039979">
    <property type="entry name" value="PRPF18"/>
</dbReference>
<dbReference type="Gene3D" id="4.10.280.110">
    <property type="entry name" value="Pre-mRNA processing factor 4 domain"/>
    <property type="match status" value="1"/>
</dbReference>
<dbReference type="GO" id="GO:0000350">
    <property type="term" value="P:generation of catalytic spliceosome for second transesterification step"/>
    <property type="evidence" value="ECO:0007669"/>
    <property type="project" value="TreeGrafter"/>
</dbReference>
<feature type="compositionally biased region" description="Basic and acidic residues" evidence="8">
    <location>
        <begin position="57"/>
        <end position="67"/>
    </location>
</feature>
<keyword evidence="7" id="KW-0539">Nucleus</keyword>
<dbReference type="SUPFAM" id="SSF158230">
    <property type="entry name" value="PRP4-like"/>
    <property type="match status" value="1"/>
</dbReference>
<dbReference type="InterPro" id="IPR004098">
    <property type="entry name" value="Prp18"/>
</dbReference>
<dbReference type="Proteomes" id="UP000298416">
    <property type="component" value="Unassembled WGS sequence"/>
</dbReference>
<keyword evidence="11" id="KW-1185">Reference proteome</keyword>
<dbReference type="PANTHER" id="PTHR13007">
    <property type="entry name" value="PRE-MRNA SPLICING FACTOR-RELATED"/>
    <property type="match status" value="1"/>
</dbReference>
<dbReference type="SUPFAM" id="SSF47938">
    <property type="entry name" value="Functional domain of the splicing factor Prp18"/>
    <property type="match status" value="1"/>
</dbReference>
<feature type="domain" description="Pre-mRNA processing factor 4 (PRP4)-like" evidence="9">
    <location>
        <begin position="101"/>
        <end position="152"/>
    </location>
</feature>
<dbReference type="Pfam" id="PF02840">
    <property type="entry name" value="Prp18"/>
    <property type="match status" value="1"/>
</dbReference>
<comment type="subcellular location">
    <subcellularLocation>
        <location evidence="1">Nucleus</location>
    </subcellularLocation>
</comment>
<dbReference type="SMART" id="SM00500">
    <property type="entry name" value="SFM"/>
    <property type="match status" value="1"/>
</dbReference>
<keyword evidence="6" id="KW-0508">mRNA splicing</keyword>
<dbReference type="FunFam" id="4.10.280.110:FF:000005">
    <property type="entry name" value="Pre-mRNA-splicing factor 18"/>
    <property type="match status" value="1"/>
</dbReference>
<sequence>MDILKQELMKKKQSLAQDVGGKKFFKRSEIEQKRLQRLREEEKRESEAKALRQKQLQQDHHSKDPKSSSDPNSNTENAKPNTESSSSKSLIEEQNIDNLNLPKQEVIRRLRFLKQPVTLFGEDDEARLDRLKYVLKTGLFEVDDDITEGQTNDFLRDIVELKKRQKSGIVSDRKRKSREDAGDDEDGGDGDKDLSGDGASSGADHDKDVKRMKANFEELCDEDKILVFFKKLLNEWNQELHEMTETEKRTAKGKSMVATFKQCARYLSPLFKFCRKKVLPDDIRQALMIVVKCCMKRDYLAAMDHYIKMAIGNAPWPIGVTMVGIHERSAREKIYTNSVAHVMNDETTRKYLQSIKRLMTFAQRRYPTMPSKAVEFNSLANGSDLQSLLAEEMMSEGKQAEERLLLMASPKDD</sequence>
<reference evidence="10" key="1">
    <citation type="submission" date="2018-01" db="EMBL/GenBank/DDBJ databases">
        <authorList>
            <person name="Mao J.F."/>
        </authorList>
    </citation>
    <scope>NUCLEOTIDE SEQUENCE</scope>
    <source>
        <strain evidence="10">Huo1</strain>
        <tissue evidence="10">Leaf</tissue>
    </source>
</reference>
<evidence type="ECO:0000313" key="10">
    <source>
        <dbReference type="EMBL" id="KAG6426898.1"/>
    </source>
</evidence>
<evidence type="ECO:0000313" key="11">
    <source>
        <dbReference type="Proteomes" id="UP000298416"/>
    </source>
</evidence>
<dbReference type="InterPro" id="IPR014906">
    <property type="entry name" value="PRP4-like"/>
</dbReference>
<comment type="caution">
    <text evidence="10">The sequence shown here is derived from an EMBL/GenBank/DDBJ whole genome shotgun (WGS) entry which is preliminary data.</text>
</comment>
<proteinExistence type="inferred from homology"/>
<evidence type="ECO:0000256" key="6">
    <source>
        <dbReference type="ARBA" id="ARBA00023187"/>
    </source>
</evidence>
<evidence type="ECO:0000256" key="4">
    <source>
        <dbReference type="ARBA" id="ARBA00022664"/>
    </source>
</evidence>
<dbReference type="AlphaFoldDB" id="A0A8X9A3C3"/>
<name>A0A8X9A3C3_SALSN</name>
<dbReference type="EMBL" id="PNBA02000004">
    <property type="protein sequence ID" value="KAG6426898.1"/>
    <property type="molecule type" value="Genomic_DNA"/>
</dbReference>
<evidence type="ECO:0000256" key="3">
    <source>
        <dbReference type="ARBA" id="ARBA00018242"/>
    </source>
</evidence>
<dbReference type="GO" id="GO:0046540">
    <property type="term" value="C:U4/U6 x U5 tri-snRNP complex"/>
    <property type="evidence" value="ECO:0007669"/>
    <property type="project" value="TreeGrafter"/>
</dbReference>
<feature type="compositionally biased region" description="Polar residues" evidence="8">
    <location>
        <begin position="75"/>
        <end position="89"/>
    </location>
</feature>
<feature type="region of interest" description="Disordered" evidence="8">
    <location>
        <begin position="169"/>
        <end position="206"/>
    </location>
</feature>
<keyword evidence="5" id="KW-0747">Spliceosome</keyword>
<dbReference type="PANTHER" id="PTHR13007:SF19">
    <property type="entry name" value="PRE-MRNA-SPLICING FACTOR 18"/>
    <property type="match status" value="1"/>
</dbReference>
<feature type="compositionally biased region" description="Basic and acidic residues" evidence="8">
    <location>
        <begin position="30"/>
        <end position="50"/>
    </location>
</feature>
<evidence type="ECO:0000256" key="2">
    <source>
        <dbReference type="ARBA" id="ARBA00008137"/>
    </source>
</evidence>
<evidence type="ECO:0000259" key="9">
    <source>
        <dbReference type="SMART" id="SM00500"/>
    </source>
</evidence>
<dbReference type="FunFam" id="1.20.940.10:FF:000004">
    <property type="entry name" value="Pre-mRNA-splicing factor 18"/>
    <property type="match status" value="1"/>
</dbReference>
<protein>
    <recommendedName>
        <fullName evidence="3">Pre-mRNA-splicing factor 18</fullName>
    </recommendedName>
</protein>
<feature type="region of interest" description="Disordered" evidence="8">
    <location>
        <begin position="30"/>
        <end position="96"/>
    </location>
</feature>
<evidence type="ECO:0000256" key="1">
    <source>
        <dbReference type="ARBA" id="ARBA00004123"/>
    </source>
</evidence>
<organism evidence="10">
    <name type="scientific">Salvia splendens</name>
    <name type="common">Scarlet sage</name>
    <dbReference type="NCBI Taxonomy" id="180675"/>
    <lineage>
        <taxon>Eukaryota</taxon>
        <taxon>Viridiplantae</taxon>
        <taxon>Streptophyta</taxon>
        <taxon>Embryophyta</taxon>
        <taxon>Tracheophyta</taxon>
        <taxon>Spermatophyta</taxon>
        <taxon>Magnoliopsida</taxon>
        <taxon>eudicotyledons</taxon>
        <taxon>Gunneridae</taxon>
        <taxon>Pentapetalae</taxon>
        <taxon>asterids</taxon>
        <taxon>lamiids</taxon>
        <taxon>Lamiales</taxon>
        <taxon>Lamiaceae</taxon>
        <taxon>Nepetoideae</taxon>
        <taxon>Mentheae</taxon>
        <taxon>Salviinae</taxon>
        <taxon>Salvia</taxon>
        <taxon>Salvia subgen. Calosphace</taxon>
        <taxon>core Calosphace</taxon>
    </lineage>
</organism>
<dbReference type="InterPro" id="IPR036285">
    <property type="entry name" value="PRP4-like_sf"/>
</dbReference>
<dbReference type="GO" id="GO:0005682">
    <property type="term" value="C:U5 snRNP"/>
    <property type="evidence" value="ECO:0007669"/>
    <property type="project" value="TreeGrafter"/>
</dbReference>
<evidence type="ECO:0000256" key="5">
    <source>
        <dbReference type="ARBA" id="ARBA00022728"/>
    </source>
</evidence>
<comment type="similarity">
    <text evidence="2">Belongs to the PRP18 family.</text>
</comment>
<gene>
    <name evidence="10" type="ORF">SASPL_111137</name>
</gene>
<reference evidence="10" key="2">
    <citation type="submission" date="2020-08" db="EMBL/GenBank/DDBJ databases">
        <title>Plant Genome Project.</title>
        <authorList>
            <person name="Zhang R.-G."/>
        </authorList>
    </citation>
    <scope>NUCLEOTIDE SEQUENCE</scope>
    <source>
        <strain evidence="10">Huo1</strain>
        <tissue evidence="10">Leaf</tissue>
    </source>
</reference>
<keyword evidence="4" id="KW-0507">mRNA processing</keyword>
<evidence type="ECO:0000256" key="7">
    <source>
        <dbReference type="ARBA" id="ARBA00023242"/>
    </source>
</evidence>
<accession>A0A8X9A3C3</accession>
<dbReference type="OrthoDB" id="10261918at2759"/>
<dbReference type="GO" id="GO:0071021">
    <property type="term" value="C:U2-type post-spliceosomal complex"/>
    <property type="evidence" value="ECO:0007669"/>
    <property type="project" value="TreeGrafter"/>
</dbReference>